<organism evidence="5 6">
    <name type="scientific">Linum trigynum</name>
    <dbReference type="NCBI Taxonomy" id="586398"/>
    <lineage>
        <taxon>Eukaryota</taxon>
        <taxon>Viridiplantae</taxon>
        <taxon>Streptophyta</taxon>
        <taxon>Embryophyta</taxon>
        <taxon>Tracheophyta</taxon>
        <taxon>Spermatophyta</taxon>
        <taxon>Magnoliopsida</taxon>
        <taxon>eudicotyledons</taxon>
        <taxon>Gunneridae</taxon>
        <taxon>Pentapetalae</taxon>
        <taxon>rosids</taxon>
        <taxon>fabids</taxon>
        <taxon>Malpighiales</taxon>
        <taxon>Linaceae</taxon>
        <taxon>Linum</taxon>
    </lineage>
</organism>
<dbReference type="InterPro" id="IPR042086">
    <property type="entry name" value="MeTrfase_capping"/>
</dbReference>
<evidence type="ECO:0000256" key="3">
    <source>
        <dbReference type="ARBA" id="ARBA00022723"/>
    </source>
</evidence>
<dbReference type="GO" id="GO:0032259">
    <property type="term" value="P:methylation"/>
    <property type="evidence" value="ECO:0007669"/>
    <property type="project" value="UniProtKB-KW"/>
</dbReference>
<proteinExistence type="predicted"/>
<sequence>MLCANRGLIPEGKLDASNTPYYEPFTEDVRAEIEREGSFAVDRLEIIVIPWDGCNGEGTQHDRATTARNMGKAIRAVDEAMIQSHFGGGDAEFMDRLFQKFSPKNRQ</sequence>
<keyword evidence="6" id="KW-1185">Reference proteome</keyword>
<protein>
    <submittedName>
        <fullName evidence="5">Uncharacterized protein</fullName>
    </submittedName>
</protein>
<evidence type="ECO:0000256" key="4">
    <source>
        <dbReference type="ARBA" id="ARBA00022842"/>
    </source>
</evidence>
<dbReference type="GO" id="GO:0046872">
    <property type="term" value="F:metal ion binding"/>
    <property type="evidence" value="ECO:0007669"/>
    <property type="project" value="UniProtKB-KW"/>
</dbReference>
<accession>A0AAV2GEG9</accession>
<dbReference type="Gene3D" id="1.10.1200.270">
    <property type="entry name" value="Methyltransferase, alpha-helical capping domain"/>
    <property type="match status" value="1"/>
</dbReference>
<evidence type="ECO:0000256" key="2">
    <source>
        <dbReference type="ARBA" id="ARBA00022679"/>
    </source>
</evidence>
<evidence type="ECO:0000313" key="6">
    <source>
        <dbReference type="Proteomes" id="UP001497516"/>
    </source>
</evidence>
<evidence type="ECO:0000256" key="1">
    <source>
        <dbReference type="ARBA" id="ARBA00022603"/>
    </source>
</evidence>
<evidence type="ECO:0000313" key="5">
    <source>
        <dbReference type="EMBL" id="CAL1409136.1"/>
    </source>
</evidence>
<keyword evidence="2" id="KW-0808">Transferase</keyword>
<reference evidence="5 6" key="1">
    <citation type="submission" date="2024-04" db="EMBL/GenBank/DDBJ databases">
        <authorList>
            <person name="Fracassetti M."/>
        </authorList>
    </citation>
    <scope>NUCLEOTIDE SEQUENCE [LARGE SCALE GENOMIC DNA]</scope>
</reference>
<dbReference type="Pfam" id="PF03492">
    <property type="entry name" value="Methyltransf_7"/>
    <property type="match status" value="1"/>
</dbReference>
<dbReference type="EMBL" id="OZ034821">
    <property type="protein sequence ID" value="CAL1409136.1"/>
    <property type="molecule type" value="Genomic_DNA"/>
</dbReference>
<name>A0AAV2GEG9_9ROSI</name>
<dbReference type="InterPro" id="IPR005299">
    <property type="entry name" value="MeTrfase_7"/>
</dbReference>
<gene>
    <name evidence="5" type="ORF">LTRI10_LOCUS48661</name>
</gene>
<dbReference type="AlphaFoldDB" id="A0AAV2GEG9"/>
<dbReference type="Proteomes" id="UP001497516">
    <property type="component" value="Chromosome 8"/>
</dbReference>
<keyword evidence="3" id="KW-0479">Metal-binding</keyword>
<dbReference type="InterPro" id="IPR029063">
    <property type="entry name" value="SAM-dependent_MTases_sf"/>
</dbReference>
<keyword evidence="1" id="KW-0489">Methyltransferase</keyword>
<dbReference type="GO" id="GO:0008168">
    <property type="term" value="F:methyltransferase activity"/>
    <property type="evidence" value="ECO:0007669"/>
    <property type="project" value="UniProtKB-KW"/>
</dbReference>
<dbReference type="SUPFAM" id="SSF53335">
    <property type="entry name" value="S-adenosyl-L-methionine-dependent methyltransferases"/>
    <property type="match status" value="1"/>
</dbReference>
<keyword evidence="4" id="KW-0460">Magnesium</keyword>
<dbReference type="Gene3D" id="3.40.50.150">
    <property type="entry name" value="Vaccinia Virus protein VP39"/>
    <property type="match status" value="1"/>
</dbReference>
<dbReference type="PANTHER" id="PTHR31009">
    <property type="entry name" value="S-ADENOSYL-L-METHIONINE:CARBOXYL METHYLTRANSFERASE FAMILY PROTEIN"/>
    <property type="match status" value="1"/>
</dbReference>